<feature type="region of interest" description="Disordered" evidence="10">
    <location>
        <begin position="378"/>
        <end position="437"/>
    </location>
</feature>
<dbReference type="GO" id="GO:0009252">
    <property type="term" value="P:peptidoglycan biosynthetic process"/>
    <property type="evidence" value="ECO:0007669"/>
    <property type="project" value="TreeGrafter"/>
</dbReference>
<dbReference type="AlphaFoldDB" id="A0A841DWR5"/>
<feature type="active site" description="Proton acceptor; specific for D-alanine" evidence="7">
    <location>
        <position position="41"/>
    </location>
</feature>
<dbReference type="SUPFAM" id="SSF51419">
    <property type="entry name" value="PLP-binding barrel"/>
    <property type="match status" value="1"/>
</dbReference>
<dbReference type="InterPro" id="IPR020622">
    <property type="entry name" value="Ala_racemase_pyridoxalP-BS"/>
</dbReference>
<dbReference type="InterPro" id="IPR029066">
    <property type="entry name" value="PLP-binding_barrel"/>
</dbReference>
<dbReference type="FunFam" id="2.40.37.10:FF:000015">
    <property type="entry name" value="Alanine racemase"/>
    <property type="match status" value="1"/>
</dbReference>
<dbReference type="PRINTS" id="PR00992">
    <property type="entry name" value="ALARACEMASE"/>
</dbReference>
<comment type="pathway">
    <text evidence="7">Amino-acid biosynthesis; D-alanine biosynthesis; D-alanine from L-alanine: step 1/1.</text>
</comment>
<dbReference type="SMART" id="SM01005">
    <property type="entry name" value="Ala_racemase_C"/>
    <property type="match status" value="1"/>
</dbReference>
<protein>
    <recommendedName>
        <fullName evidence="6 7">Alanine racemase</fullName>
        <ecNumber evidence="3 7">5.1.1.1</ecNumber>
    </recommendedName>
</protein>
<dbReference type="GO" id="GO:0030170">
    <property type="term" value="F:pyridoxal phosphate binding"/>
    <property type="evidence" value="ECO:0007669"/>
    <property type="project" value="UniProtKB-UniRule"/>
</dbReference>
<dbReference type="PANTHER" id="PTHR30511:SF0">
    <property type="entry name" value="ALANINE RACEMASE, CATABOLIC-RELATED"/>
    <property type="match status" value="1"/>
</dbReference>
<dbReference type="InterPro" id="IPR001608">
    <property type="entry name" value="Ala_racemase_N"/>
</dbReference>
<feature type="binding site" evidence="7 9">
    <location>
        <position position="137"/>
    </location>
    <ligand>
        <name>substrate</name>
    </ligand>
</feature>
<keyword evidence="5 7" id="KW-0413">Isomerase</keyword>
<evidence type="ECO:0000256" key="2">
    <source>
        <dbReference type="ARBA" id="ARBA00001933"/>
    </source>
</evidence>
<dbReference type="PANTHER" id="PTHR30511">
    <property type="entry name" value="ALANINE RACEMASE"/>
    <property type="match status" value="1"/>
</dbReference>
<dbReference type="Pfam" id="PF01168">
    <property type="entry name" value="Ala_racemase_N"/>
    <property type="match status" value="1"/>
</dbReference>
<feature type="active site" description="Proton acceptor; specific for L-alanine" evidence="7">
    <location>
        <position position="271"/>
    </location>
</feature>
<feature type="binding site" evidence="7 9">
    <location>
        <position position="319"/>
    </location>
    <ligand>
        <name>substrate</name>
    </ligand>
</feature>
<proteinExistence type="inferred from homology"/>
<dbReference type="UniPathway" id="UPA00042">
    <property type="reaction ID" value="UER00497"/>
</dbReference>
<feature type="domain" description="Alanine racemase C-terminal" evidence="11">
    <location>
        <begin position="250"/>
        <end position="377"/>
    </location>
</feature>
<dbReference type="HAMAP" id="MF_01201">
    <property type="entry name" value="Ala_racemase"/>
    <property type="match status" value="1"/>
</dbReference>
<comment type="caution">
    <text evidence="12">The sequence shown here is derived from an EMBL/GenBank/DDBJ whole genome shotgun (WGS) entry which is preliminary data.</text>
</comment>
<evidence type="ECO:0000259" key="11">
    <source>
        <dbReference type="SMART" id="SM01005"/>
    </source>
</evidence>
<dbReference type="GO" id="GO:0008784">
    <property type="term" value="F:alanine racemase activity"/>
    <property type="evidence" value="ECO:0007669"/>
    <property type="project" value="UniProtKB-UniRule"/>
</dbReference>
<dbReference type="GO" id="GO:0005829">
    <property type="term" value="C:cytosol"/>
    <property type="evidence" value="ECO:0007669"/>
    <property type="project" value="TreeGrafter"/>
</dbReference>
<dbReference type="InterPro" id="IPR000821">
    <property type="entry name" value="Ala_racemase"/>
</dbReference>
<keyword evidence="4 7" id="KW-0663">Pyridoxal phosphate</keyword>
<feature type="compositionally biased region" description="Low complexity" evidence="10">
    <location>
        <begin position="384"/>
        <end position="429"/>
    </location>
</feature>
<comment type="catalytic activity">
    <reaction evidence="1 7">
        <text>L-alanine = D-alanine</text>
        <dbReference type="Rhea" id="RHEA:20249"/>
        <dbReference type="ChEBI" id="CHEBI:57416"/>
        <dbReference type="ChEBI" id="CHEBI:57972"/>
        <dbReference type="EC" id="5.1.1.1"/>
    </reaction>
</comment>
<comment type="similarity">
    <text evidence="7">Belongs to the alanine racemase family.</text>
</comment>
<evidence type="ECO:0000313" key="12">
    <source>
        <dbReference type="EMBL" id="MBB5983023.1"/>
    </source>
</evidence>
<feature type="modified residue" description="N6-(pyridoxal phosphate)lysine" evidence="7 8">
    <location>
        <position position="41"/>
    </location>
</feature>
<evidence type="ECO:0000256" key="7">
    <source>
        <dbReference type="HAMAP-Rule" id="MF_01201"/>
    </source>
</evidence>
<keyword evidence="13" id="KW-1185">Reference proteome</keyword>
<comment type="function">
    <text evidence="7">Catalyzes the interconversion of L-alanine and D-alanine. May also act on other amino acids.</text>
</comment>
<evidence type="ECO:0000256" key="8">
    <source>
        <dbReference type="PIRSR" id="PIRSR600821-50"/>
    </source>
</evidence>
<dbReference type="FunFam" id="3.20.20.10:FF:000002">
    <property type="entry name" value="Alanine racemase"/>
    <property type="match status" value="1"/>
</dbReference>
<evidence type="ECO:0000256" key="1">
    <source>
        <dbReference type="ARBA" id="ARBA00000316"/>
    </source>
</evidence>
<organism evidence="12 13">
    <name type="scientific">Kribbella solani</name>
    <dbReference type="NCBI Taxonomy" id="236067"/>
    <lineage>
        <taxon>Bacteria</taxon>
        <taxon>Bacillati</taxon>
        <taxon>Actinomycetota</taxon>
        <taxon>Actinomycetes</taxon>
        <taxon>Propionibacteriales</taxon>
        <taxon>Kribbellaceae</taxon>
        <taxon>Kribbella</taxon>
    </lineage>
</organism>
<gene>
    <name evidence="12" type="ORF">HDA44_006364</name>
</gene>
<dbReference type="EMBL" id="JACHNF010000001">
    <property type="protein sequence ID" value="MBB5983023.1"/>
    <property type="molecule type" value="Genomic_DNA"/>
</dbReference>
<accession>A0A841DWR5</accession>
<dbReference type="RefSeq" id="WP_184840693.1">
    <property type="nucleotide sequence ID" value="NZ_BAAAVN010000002.1"/>
</dbReference>
<comment type="cofactor">
    <cofactor evidence="2 7 8">
        <name>pyridoxal 5'-phosphate</name>
        <dbReference type="ChEBI" id="CHEBI:597326"/>
    </cofactor>
</comment>
<evidence type="ECO:0000256" key="6">
    <source>
        <dbReference type="ARBA" id="ARBA00072221"/>
    </source>
</evidence>
<dbReference type="Gene3D" id="2.40.37.10">
    <property type="entry name" value="Lyase, Ornithine Decarboxylase, Chain A, domain 1"/>
    <property type="match status" value="1"/>
</dbReference>
<name>A0A841DWR5_9ACTN</name>
<reference evidence="12 13" key="1">
    <citation type="submission" date="2020-08" db="EMBL/GenBank/DDBJ databases">
        <title>Sequencing the genomes of 1000 actinobacteria strains.</title>
        <authorList>
            <person name="Klenk H.-P."/>
        </authorList>
    </citation>
    <scope>NUCLEOTIDE SEQUENCE [LARGE SCALE GENOMIC DNA]</scope>
    <source>
        <strain evidence="12 13">DSM 17294</strain>
    </source>
</reference>
<dbReference type="GO" id="GO:0030632">
    <property type="term" value="P:D-alanine biosynthetic process"/>
    <property type="evidence" value="ECO:0007669"/>
    <property type="project" value="UniProtKB-UniRule"/>
</dbReference>
<dbReference type="PROSITE" id="PS00395">
    <property type="entry name" value="ALANINE_RACEMASE"/>
    <property type="match status" value="1"/>
</dbReference>
<dbReference type="NCBIfam" id="TIGR00492">
    <property type="entry name" value="alr"/>
    <property type="match status" value="1"/>
</dbReference>
<dbReference type="Pfam" id="PF00842">
    <property type="entry name" value="Ala_racemase_C"/>
    <property type="match status" value="1"/>
</dbReference>
<dbReference type="CDD" id="cd00430">
    <property type="entry name" value="PLPDE_III_AR"/>
    <property type="match status" value="1"/>
</dbReference>
<dbReference type="InterPro" id="IPR011079">
    <property type="entry name" value="Ala_racemase_C"/>
</dbReference>
<dbReference type="EC" id="5.1.1.1" evidence="3 7"/>
<evidence type="ECO:0000256" key="3">
    <source>
        <dbReference type="ARBA" id="ARBA00013089"/>
    </source>
</evidence>
<dbReference type="Gene3D" id="3.20.20.10">
    <property type="entry name" value="Alanine racemase"/>
    <property type="match status" value="1"/>
</dbReference>
<evidence type="ECO:0000256" key="9">
    <source>
        <dbReference type="PIRSR" id="PIRSR600821-52"/>
    </source>
</evidence>
<dbReference type="Proteomes" id="UP000558997">
    <property type="component" value="Unassembled WGS sequence"/>
</dbReference>
<sequence length="437" mass="44872">MSSPQSSPVRAEAVVDLAAIRHNVATLRARAEGAQLMTVVKADGYGHGMVPVARAAREAGADWIGAAVLEEALGLRAAGDTGPIFCWLTTPGEPLADAIEAGIDLSAGAPWEIDELAAAVTDRPARVHLKIDTGMSRGGAVPEEWPALIRAAVREQAAGLIEVKGIWSHLASSDEPKSPANESQLATFTEAIEVAESFGIDAEFKHLANSGATLALPETHFNLVRPGVATYGLSPFGHALPSAELGLVPAMTLRARFAMVKRVPAGAGVSYGLTWTAPRPSTLGLVPLGYGDGLPRHASNGAPVQSAGGRHAVVGRICMDQCVVNLEDDEAAAGDEVVLFGPGTSGEPTADDWADAAGTINYEIVTRLGARIPRRYVDGTQSVPHPAAPSSHPAAPSSHPAAPSSHPAAQPSSHPAGQSASHSAGQSGSRDTPSVDG</sequence>
<dbReference type="SUPFAM" id="SSF50621">
    <property type="entry name" value="Alanine racemase C-terminal domain-like"/>
    <property type="match status" value="1"/>
</dbReference>
<evidence type="ECO:0000256" key="10">
    <source>
        <dbReference type="SAM" id="MobiDB-lite"/>
    </source>
</evidence>
<evidence type="ECO:0000256" key="5">
    <source>
        <dbReference type="ARBA" id="ARBA00023235"/>
    </source>
</evidence>
<evidence type="ECO:0000256" key="4">
    <source>
        <dbReference type="ARBA" id="ARBA00022898"/>
    </source>
</evidence>
<evidence type="ECO:0000313" key="13">
    <source>
        <dbReference type="Proteomes" id="UP000558997"/>
    </source>
</evidence>
<dbReference type="InterPro" id="IPR009006">
    <property type="entry name" value="Ala_racemase/Decarboxylase_C"/>
</dbReference>